<keyword evidence="7" id="KW-0482">Metalloprotease</keyword>
<dbReference type="PANTHER" id="PTHR47466">
    <property type="match status" value="1"/>
</dbReference>
<evidence type="ECO:0000256" key="5">
    <source>
        <dbReference type="ARBA" id="ARBA00022801"/>
    </source>
</evidence>
<gene>
    <name evidence="10" type="ORF">TWF694_011126</name>
</gene>
<comment type="similarity">
    <text evidence="1">Belongs to the peptidase M43B family.</text>
</comment>
<dbReference type="PANTHER" id="PTHR47466:SF1">
    <property type="entry name" value="METALLOPROTEASE MEP1 (AFU_ORTHOLOGUE AFUA_1G07730)-RELATED"/>
    <property type="match status" value="1"/>
</dbReference>
<name>A0AAV9X847_9PEZI</name>
<evidence type="ECO:0000256" key="3">
    <source>
        <dbReference type="ARBA" id="ARBA00022723"/>
    </source>
</evidence>
<evidence type="ECO:0000313" key="11">
    <source>
        <dbReference type="Proteomes" id="UP001365542"/>
    </source>
</evidence>
<protein>
    <recommendedName>
        <fullName evidence="9">Peptidase M43 pregnancy-associated plasma-A domain-containing protein</fullName>
    </recommendedName>
</protein>
<keyword evidence="11" id="KW-1185">Reference proteome</keyword>
<evidence type="ECO:0000256" key="1">
    <source>
        <dbReference type="ARBA" id="ARBA00008721"/>
    </source>
</evidence>
<accession>A0AAV9X847</accession>
<dbReference type="Proteomes" id="UP001365542">
    <property type="component" value="Unassembled WGS sequence"/>
</dbReference>
<organism evidence="10 11">
    <name type="scientific">Orbilia ellipsospora</name>
    <dbReference type="NCBI Taxonomy" id="2528407"/>
    <lineage>
        <taxon>Eukaryota</taxon>
        <taxon>Fungi</taxon>
        <taxon>Dikarya</taxon>
        <taxon>Ascomycota</taxon>
        <taxon>Pezizomycotina</taxon>
        <taxon>Orbiliomycetes</taxon>
        <taxon>Orbiliales</taxon>
        <taxon>Orbiliaceae</taxon>
        <taxon>Orbilia</taxon>
    </lineage>
</organism>
<keyword evidence="5" id="KW-0378">Hydrolase</keyword>
<dbReference type="Gene3D" id="3.40.390.10">
    <property type="entry name" value="Collagenase (Catalytic Domain)"/>
    <property type="match status" value="1"/>
</dbReference>
<evidence type="ECO:0000256" key="2">
    <source>
        <dbReference type="ARBA" id="ARBA00022670"/>
    </source>
</evidence>
<proteinExistence type="inferred from homology"/>
<evidence type="ECO:0000256" key="8">
    <source>
        <dbReference type="ARBA" id="ARBA00023157"/>
    </source>
</evidence>
<comment type="caution">
    <text evidence="10">The sequence shown here is derived from an EMBL/GenBank/DDBJ whole genome shotgun (WGS) entry which is preliminary data.</text>
</comment>
<dbReference type="EMBL" id="JAVHJO010000008">
    <property type="protein sequence ID" value="KAK6538247.1"/>
    <property type="molecule type" value="Genomic_DNA"/>
</dbReference>
<keyword evidence="3" id="KW-0479">Metal-binding</keyword>
<keyword evidence="4" id="KW-0732">Signal</keyword>
<evidence type="ECO:0000256" key="7">
    <source>
        <dbReference type="ARBA" id="ARBA00023049"/>
    </source>
</evidence>
<keyword evidence="6" id="KW-0862">Zinc</keyword>
<dbReference type="GO" id="GO:0006508">
    <property type="term" value="P:proteolysis"/>
    <property type="evidence" value="ECO:0007669"/>
    <property type="project" value="UniProtKB-KW"/>
</dbReference>
<dbReference type="InterPro" id="IPR008754">
    <property type="entry name" value="Peptidase_M43"/>
</dbReference>
<dbReference type="CDD" id="cd04275">
    <property type="entry name" value="ZnMc_pappalysin_like"/>
    <property type="match status" value="1"/>
</dbReference>
<dbReference type="AlphaFoldDB" id="A0AAV9X847"/>
<sequence length="220" mass="24382">MGWIPDSRLQQQLQVMNDNYKSIGIQFNLKEITRTVNKKWSSFDILGQTDVDKSTEAAMKGALRKGGYDTLNIYFRDIDPGMGGVATFPEKIDNDPKNPKLILDGVQIHYRYLPGGPDPPGRFNRGATATHEVGHWFGLLHTFEGGCDGSDFVDDTPAQDIGTDGCPVGRDSCPGAKYPGSDAIHNFMDTSDDTCMQGFTPGQVDRIYSLWDKFRAPARR</sequence>
<dbReference type="InterPro" id="IPR024079">
    <property type="entry name" value="MetalloPept_cat_dom_sf"/>
</dbReference>
<feature type="domain" description="Peptidase M43 pregnancy-associated plasma-A" evidence="9">
    <location>
        <begin position="82"/>
        <end position="208"/>
    </location>
</feature>
<evidence type="ECO:0000256" key="4">
    <source>
        <dbReference type="ARBA" id="ARBA00022729"/>
    </source>
</evidence>
<dbReference type="GO" id="GO:0046872">
    <property type="term" value="F:metal ion binding"/>
    <property type="evidence" value="ECO:0007669"/>
    <property type="project" value="UniProtKB-KW"/>
</dbReference>
<dbReference type="Pfam" id="PF05572">
    <property type="entry name" value="Peptidase_M43"/>
    <property type="match status" value="1"/>
</dbReference>
<evidence type="ECO:0000259" key="9">
    <source>
        <dbReference type="Pfam" id="PF05572"/>
    </source>
</evidence>
<dbReference type="SUPFAM" id="SSF55486">
    <property type="entry name" value="Metalloproteases ('zincins'), catalytic domain"/>
    <property type="match status" value="1"/>
</dbReference>
<keyword evidence="8" id="KW-1015">Disulfide bond</keyword>
<evidence type="ECO:0000256" key="6">
    <source>
        <dbReference type="ARBA" id="ARBA00022833"/>
    </source>
</evidence>
<reference evidence="10 11" key="1">
    <citation type="submission" date="2019-10" db="EMBL/GenBank/DDBJ databases">
        <authorList>
            <person name="Palmer J.M."/>
        </authorList>
    </citation>
    <scope>NUCLEOTIDE SEQUENCE [LARGE SCALE GENOMIC DNA]</scope>
    <source>
        <strain evidence="10 11">TWF694</strain>
    </source>
</reference>
<dbReference type="GO" id="GO:0008237">
    <property type="term" value="F:metallopeptidase activity"/>
    <property type="evidence" value="ECO:0007669"/>
    <property type="project" value="UniProtKB-KW"/>
</dbReference>
<keyword evidence="2" id="KW-0645">Protease</keyword>
<evidence type="ECO:0000313" key="10">
    <source>
        <dbReference type="EMBL" id="KAK6538247.1"/>
    </source>
</evidence>